<comment type="similarity">
    <text evidence="8 9">Belongs to the TonB-dependent receptor family.</text>
</comment>
<dbReference type="Gene3D" id="2.40.170.20">
    <property type="entry name" value="TonB-dependent receptor, beta-barrel domain"/>
    <property type="match status" value="1"/>
</dbReference>
<accession>A0AA49GMB8</accession>
<dbReference type="Pfam" id="PF00593">
    <property type="entry name" value="TonB_dep_Rec_b-barrel"/>
    <property type="match status" value="1"/>
</dbReference>
<organism evidence="12">
    <name type="scientific">Roseihalotalea indica</name>
    <dbReference type="NCBI Taxonomy" id="2867963"/>
    <lineage>
        <taxon>Bacteria</taxon>
        <taxon>Pseudomonadati</taxon>
        <taxon>Bacteroidota</taxon>
        <taxon>Cytophagia</taxon>
        <taxon>Cytophagales</taxon>
        <taxon>Catalimonadaceae</taxon>
        <taxon>Roseihalotalea</taxon>
    </lineage>
</organism>
<dbReference type="SUPFAM" id="SSF49464">
    <property type="entry name" value="Carboxypeptidase regulatory domain-like"/>
    <property type="match status" value="1"/>
</dbReference>
<reference evidence="12" key="2">
    <citation type="journal article" date="2024" name="Antonie Van Leeuwenhoek">
        <title>Roseihalotalea indica gen. nov., sp. nov., a halophilic Bacteroidetes from mesopelagic Southwest Indian Ocean with higher carbohydrate metabolic potential.</title>
        <authorList>
            <person name="Chen B."/>
            <person name="Zhang M."/>
            <person name="Lin D."/>
            <person name="Ye J."/>
            <person name="Tang K."/>
        </authorList>
    </citation>
    <scope>NUCLEOTIDE SEQUENCE</scope>
    <source>
        <strain evidence="12">TK19036</strain>
    </source>
</reference>
<reference evidence="12" key="1">
    <citation type="journal article" date="2023" name="Comput. Struct. Biotechnol. J.">
        <title>Discovery of a novel marine Bacteroidetes with a rich repertoire of carbohydrate-active enzymes.</title>
        <authorList>
            <person name="Chen B."/>
            <person name="Liu G."/>
            <person name="Chen Q."/>
            <person name="Wang H."/>
            <person name="Liu L."/>
            <person name="Tang K."/>
        </authorList>
    </citation>
    <scope>NUCLEOTIDE SEQUENCE</scope>
    <source>
        <strain evidence="12">TK19036</strain>
    </source>
</reference>
<keyword evidence="12" id="KW-0675">Receptor</keyword>
<keyword evidence="5 9" id="KW-0798">TonB box</keyword>
<feature type="domain" description="TonB-dependent receptor-like beta-barrel" evidence="10">
    <location>
        <begin position="401"/>
        <end position="966"/>
    </location>
</feature>
<evidence type="ECO:0000256" key="4">
    <source>
        <dbReference type="ARBA" id="ARBA00022692"/>
    </source>
</evidence>
<evidence type="ECO:0000256" key="7">
    <source>
        <dbReference type="ARBA" id="ARBA00023237"/>
    </source>
</evidence>
<dbReference type="Pfam" id="PF07715">
    <property type="entry name" value="Plug"/>
    <property type="match status" value="1"/>
</dbReference>
<dbReference type="InterPro" id="IPR037066">
    <property type="entry name" value="Plug_dom_sf"/>
</dbReference>
<evidence type="ECO:0000256" key="5">
    <source>
        <dbReference type="ARBA" id="ARBA00023077"/>
    </source>
</evidence>
<evidence type="ECO:0000313" key="12">
    <source>
        <dbReference type="EMBL" id="WKN36409.1"/>
    </source>
</evidence>
<keyword evidence="3 8" id="KW-1134">Transmembrane beta strand</keyword>
<keyword evidence="2 8" id="KW-0813">Transport</keyword>
<dbReference type="InterPro" id="IPR012910">
    <property type="entry name" value="Plug_dom"/>
</dbReference>
<evidence type="ECO:0000256" key="1">
    <source>
        <dbReference type="ARBA" id="ARBA00004571"/>
    </source>
</evidence>
<evidence type="ECO:0000256" key="6">
    <source>
        <dbReference type="ARBA" id="ARBA00023136"/>
    </source>
</evidence>
<evidence type="ECO:0000256" key="9">
    <source>
        <dbReference type="RuleBase" id="RU003357"/>
    </source>
</evidence>
<evidence type="ECO:0000259" key="11">
    <source>
        <dbReference type="Pfam" id="PF07715"/>
    </source>
</evidence>
<sequence>MRNILPYLLRGMCVWFLCLMNFTDLLAQNSISGTVTDEEDGGPLPGVNVLVKGTTTGTITDVSGEYSLTVPSDASVLVFSSVGYVNQEVDINGRSTIDLAMSTDIQSLTEVVVVGYGTQEKRDVTAAIGSVSAQEIKELPVSSSVETLQGRVAGVDIRSNGGRPGQGVSINIRGRRSITAENDPLFVVDGIPIQGTINDINPQDIESMEVLKDAASTAIYGSRGANGVILITTKRGSSGKTTVTYDGYYGPTQAINTVDMMNGAEFADLKRESRRTNPDTGLLSWDGDILPDDQVFLDPVELTSLAQNPVRSTDYQDLILQNGYRTNHQLSVLGGSDKTQFLVSGSFFDEKGIISTQSFTRYTVRVNLDHQINDRIRVGTSTLFSRTIENRGFNPLGEALSNNPLGVPYDENGELIFLPTNDGIRTNPLNELVPGASVDEYKFNRIFASVYANLELAKGLSYRVNFGPDIQTRRIGAFRASLTNIRRGAEPIAYRSNREEFSYTLENILNYSKDFGNNHSLGVTLLQSIQQWQREEDFMDVRGLPYETQQFYNIGTATNILGVGSSLQEWQLASYMGRINYELAGKYLIQANLRADGSSRLAAGNKWAYFPGVSAGWRIIDESFMQNQTFVQELKLRASYGVVGNTAIDPYQTAGRLGRTAYAYGDDPGYGYRLAEIPNEDLSWEKTATVDVGIDYGFVNGRISGSVDFYQANTSDLILERQLPYTSGYNYILQNIGSTRNTGVELSLNTVNFDNPNGFRWTTSINVSRNKEEIVELYSGGQDDVGSRWFIGEPLVVFYDFEKAGIWQLDEVDEAAEYNQVPGDIKLVDRNNDGQYDGEDRIIIGDDIPDFTGGITNRFEYGPLDLSVFIYARVGQMLNSAFHDGNNSLQGRYNNLDVDYWTPDNPTNAYPRPNNNQESIPYGSTLRYFDGSYAKVRNISLGYTLPSDIAERVGLSRARIYGSIQNAFIFTNYNAYDPEIYDDDDPEVDGEVPIPRVFSLGINLSF</sequence>
<keyword evidence="7 8" id="KW-0998">Cell outer membrane</keyword>
<evidence type="ECO:0000256" key="3">
    <source>
        <dbReference type="ARBA" id="ARBA00022452"/>
    </source>
</evidence>
<dbReference type="AlphaFoldDB" id="A0AA49GMB8"/>
<keyword evidence="6 8" id="KW-0472">Membrane</keyword>
<evidence type="ECO:0000256" key="8">
    <source>
        <dbReference type="PROSITE-ProRule" id="PRU01360"/>
    </source>
</evidence>
<dbReference type="InterPro" id="IPR000531">
    <property type="entry name" value="Beta-barrel_TonB"/>
</dbReference>
<dbReference type="GO" id="GO:0009279">
    <property type="term" value="C:cell outer membrane"/>
    <property type="evidence" value="ECO:0007669"/>
    <property type="project" value="UniProtKB-SubCell"/>
</dbReference>
<dbReference type="FunFam" id="2.170.130.10:FF:000008">
    <property type="entry name" value="SusC/RagA family TonB-linked outer membrane protein"/>
    <property type="match status" value="1"/>
</dbReference>
<dbReference type="Gene3D" id="2.60.40.1120">
    <property type="entry name" value="Carboxypeptidase-like, regulatory domain"/>
    <property type="match status" value="1"/>
</dbReference>
<proteinExistence type="inferred from homology"/>
<dbReference type="EMBL" id="CP120682">
    <property type="protein sequence ID" value="WKN36409.1"/>
    <property type="molecule type" value="Genomic_DNA"/>
</dbReference>
<dbReference type="InterPro" id="IPR039426">
    <property type="entry name" value="TonB-dep_rcpt-like"/>
</dbReference>
<keyword evidence="4 8" id="KW-0812">Transmembrane</keyword>
<protein>
    <submittedName>
        <fullName evidence="12">TonB-dependent receptor</fullName>
    </submittedName>
</protein>
<gene>
    <name evidence="12" type="ORF">K4G66_29030</name>
</gene>
<comment type="subcellular location">
    <subcellularLocation>
        <location evidence="1 8">Cell outer membrane</location>
        <topology evidence="1 8">Multi-pass membrane protein</topology>
    </subcellularLocation>
</comment>
<dbReference type="Pfam" id="PF13715">
    <property type="entry name" value="CarbopepD_reg_2"/>
    <property type="match status" value="1"/>
</dbReference>
<dbReference type="InterPro" id="IPR008969">
    <property type="entry name" value="CarboxyPept-like_regulatory"/>
</dbReference>
<name>A0AA49GMB8_9BACT</name>
<dbReference type="InterPro" id="IPR023996">
    <property type="entry name" value="TonB-dep_OMP_SusC/RagA"/>
</dbReference>
<evidence type="ECO:0000256" key="2">
    <source>
        <dbReference type="ARBA" id="ARBA00022448"/>
    </source>
</evidence>
<dbReference type="SUPFAM" id="SSF56935">
    <property type="entry name" value="Porins"/>
    <property type="match status" value="1"/>
</dbReference>
<evidence type="ECO:0000259" key="10">
    <source>
        <dbReference type="Pfam" id="PF00593"/>
    </source>
</evidence>
<dbReference type="Gene3D" id="2.170.130.10">
    <property type="entry name" value="TonB-dependent receptor, plug domain"/>
    <property type="match status" value="1"/>
</dbReference>
<dbReference type="InterPro" id="IPR036942">
    <property type="entry name" value="Beta-barrel_TonB_sf"/>
</dbReference>
<dbReference type="InterPro" id="IPR023997">
    <property type="entry name" value="TonB-dep_OMP_SusC/RagA_CS"/>
</dbReference>
<dbReference type="NCBIfam" id="TIGR04056">
    <property type="entry name" value="OMP_RagA_SusC"/>
    <property type="match status" value="1"/>
</dbReference>
<dbReference type="NCBIfam" id="TIGR04057">
    <property type="entry name" value="SusC_RagA_signa"/>
    <property type="match status" value="1"/>
</dbReference>
<dbReference type="PROSITE" id="PS52016">
    <property type="entry name" value="TONB_DEPENDENT_REC_3"/>
    <property type="match status" value="1"/>
</dbReference>
<feature type="domain" description="TonB-dependent receptor plug" evidence="11">
    <location>
        <begin position="121"/>
        <end position="228"/>
    </location>
</feature>